<dbReference type="KEGG" id="sla:SERLADRAFT_432480"/>
<proteinExistence type="predicted"/>
<gene>
    <name evidence="2" type="ORF">SERLADRAFT_432480</name>
</gene>
<evidence type="ECO:0000313" key="2">
    <source>
        <dbReference type="EMBL" id="EGO30840.1"/>
    </source>
</evidence>
<dbReference type="HOGENOM" id="CLU_744262_0_0_1"/>
<feature type="region of interest" description="Disordered" evidence="1">
    <location>
        <begin position="152"/>
        <end position="195"/>
    </location>
</feature>
<sequence>MSQTTPIDQQTHSPRFPPYLAEPQVLTEAQWAHRLALTREQTNIVDATELMSDRRAYFYLFHQSNIICPTATYPLDTFHRWQNALLVADELHAVTVSLGLLVDELTRDNNSVLNRIHRMTLEEELREWRERSGQSIPTPRWLNHLLSLPATTGHPFPGHHPPTSPQSPQLAYPPSPPDLVLPAPAPSSPTHSFATDSIVPKANAVEELQVILIPTRPTTPLLQLPPPCCSRQLCRQRPERESNRRSTPMSSNESPQVRRPLRSNEGATSASLRGSKRPSPISDHSNPTQSQSSSERRRRPHIRHCYACQEYGHCAIYCRCHTCSMCGLDVPGHRANECNRQCNLPFVADSWGLDNEHNDLDEDAQYNVDGELGDFGAV</sequence>
<dbReference type="RefSeq" id="XP_007312724.1">
    <property type="nucleotide sequence ID" value="XM_007312662.1"/>
</dbReference>
<name>F8NFG1_SERL9</name>
<dbReference type="AlphaFoldDB" id="F8NFG1"/>
<accession>F8NFG1</accession>
<feature type="compositionally biased region" description="Pro residues" evidence="1">
    <location>
        <begin position="158"/>
        <end position="187"/>
    </location>
</feature>
<reference evidence="2" key="1">
    <citation type="submission" date="2011-04" db="EMBL/GenBank/DDBJ databases">
        <title>Evolution of plant cell wall degrading machinery underlies the functional diversity of forest fungi.</title>
        <authorList>
            <consortium name="US DOE Joint Genome Institute (JGI-PGF)"/>
            <person name="Eastwood D.C."/>
            <person name="Floudas D."/>
            <person name="Binder M."/>
            <person name="Majcherczyk A."/>
            <person name="Schneider P."/>
            <person name="Aerts A."/>
            <person name="Asiegbu F.O."/>
            <person name="Baker S.E."/>
            <person name="Barry K."/>
            <person name="Bendiksby M."/>
            <person name="Blumentritt M."/>
            <person name="Coutinho P.M."/>
            <person name="Cullen D."/>
            <person name="Cullen D."/>
            <person name="Gathman A."/>
            <person name="Goodell B."/>
            <person name="Henrissat B."/>
            <person name="Ihrmark K."/>
            <person name="Kauserud H."/>
            <person name="Kohler A."/>
            <person name="LaButti K."/>
            <person name="Lapidus A."/>
            <person name="Lavin J.L."/>
            <person name="Lee Y.-H."/>
            <person name="Lindquist E."/>
            <person name="Lilly W."/>
            <person name="Lucas S."/>
            <person name="Morin E."/>
            <person name="Murat C."/>
            <person name="Oguiza J.A."/>
            <person name="Park J."/>
            <person name="Pisabarro A.G."/>
            <person name="Riley R."/>
            <person name="Rosling A."/>
            <person name="Salamov A."/>
            <person name="Schmidt O."/>
            <person name="Schmutz J."/>
            <person name="Skrede I."/>
            <person name="Stenlid J."/>
            <person name="Wiebenga A."/>
            <person name="Xie X."/>
            <person name="Kues U."/>
            <person name="Hibbett D.S."/>
            <person name="Hoffmeister D."/>
            <person name="Hogberg N."/>
            <person name="Martin F."/>
            <person name="Grigoriev I.V."/>
            <person name="Watkinson S.C."/>
        </authorList>
    </citation>
    <scope>NUCLEOTIDE SEQUENCE</scope>
    <source>
        <strain evidence="2">S7.9</strain>
    </source>
</reference>
<evidence type="ECO:0000256" key="1">
    <source>
        <dbReference type="SAM" id="MobiDB-lite"/>
    </source>
</evidence>
<feature type="compositionally biased region" description="Polar residues" evidence="1">
    <location>
        <begin position="245"/>
        <end position="255"/>
    </location>
</feature>
<organism>
    <name type="scientific">Serpula lacrymans var. lacrymans (strain S7.9)</name>
    <name type="common">Dry rot fungus</name>
    <dbReference type="NCBI Taxonomy" id="578457"/>
    <lineage>
        <taxon>Eukaryota</taxon>
        <taxon>Fungi</taxon>
        <taxon>Dikarya</taxon>
        <taxon>Basidiomycota</taxon>
        <taxon>Agaricomycotina</taxon>
        <taxon>Agaricomycetes</taxon>
        <taxon>Agaricomycetidae</taxon>
        <taxon>Boletales</taxon>
        <taxon>Coniophorineae</taxon>
        <taxon>Serpulaceae</taxon>
        <taxon>Serpula</taxon>
    </lineage>
</organism>
<dbReference type="EMBL" id="GL945428">
    <property type="protein sequence ID" value="EGO30840.1"/>
    <property type="molecule type" value="Genomic_DNA"/>
</dbReference>
<dbReference type="Proteomes" id="UP000008064">
    <property type="component" value="Unassembled WGS sequence"/>
</dbReference>
<dbReference type="GeneID" id="18814014"/>
<feature type="region of interest" description="Disordered" evidence="1">
    <location>
        <begin position="235"/>
        <end position="296"/>
    </location>
</feature>
<protein>
    <submittedName>
        <fullName evidence="2">Uncharacterized protein</fullName>
    </submittedName>
</protein>